<dbReference type="Pfam" id="PF00805">
    <property type="entry name" value="Pentapeptide"/>
    <property type="match status" value="1"/>
</dbReference>
<dbReference type="OrthoDB" id="9813518at2"/>
<evidence type="ECO:0000259" key="2">
    <source>
        <dbReference type="Pfam" id="PF07885"/>
    </source>
</evidence>
<dbReference type="InterPro" id="IPR051082">
    <property type="entry name" value="Pentapeptide-BTB/POZ_domain"/>
</dbReference>
<dbReference type="RefSeq" id="WP_038641249.1">
    <property type="nucleotide sequence ID" value="NZ_CP009888.1"/>
</dbReference>
<dbReference type="Gene3D" id="1.10.287.70">
    <property type="match status" value="1"/>
</dbReference>
<dbReference type="HOGENOM" id="CLU_054901_0_0_6"/>
<proteinExistence type="predicted"/>
<keyword evidence="1" id="KW-0472">Membrane</keyword>
<dbReference type="EMBL" id="CP009888">
    <property type="protein sequence ID" value="AIY65400.1"/>
    <property type="molecule type" value="Genomic_DNA"/>
</dbReference>
<dbReference type="SUPFAM" id="SSF81324">
    <property type="entry name" value="Voltage-gated potassium channels"/>
    <property type="match status" value="1"/>
</dbReference>
<evidence type="ECO:0000313" key="4">
    <source>
        <dbReference type="Proteomes" id="UP000030341"/>
    </source>
</evidence>
<evidence type="ECO:0000313" key="3">
    <source>
        <dbReference type="EMBL" id="AIY65400.1"/>
    </source>
</evidence>
<gene>
    <name evidence="3" type="ORF">OM33_09735</name>
</gene>
<accession>A0A0A7EFF4</accession>
<organism evidence="3 4">
    <name type="scientific">Pseudoalteromonas piratica</name>
    <dbReference type="NCBI Taxonomy" id="1348114"/>
    <lineage>
        <taxon>Bacteria</taxon>
        <taxon>Pseudomonadati</taxon>
        <taxon>Pseudomonadota</taxon>
        <taxon>Gammaproteobacteria</taxon>
        <taxon>Alteromonadales</taxon>
        <taxon>Pseudoalteromonadaceae</taxon>
        <taxon>Pseudoalteromonas</taxon>
    </lineage>
</organism>
<dbReference type="PANTHER" id="PTHR14136">
    <property type="entry name" value="BTB_POZ DOMAIN-CONTAINING PROTEIN KCTD9"/>
    <property type="match status" value="1"/>
</dbReference>
<feature type="transmembrane region" description="Helical" evidence="1">
    <location>
        <begin position="269"/>
        <end position="288"/>
    </location>
</feature>
<sequence>MSHAPKCQYKSPENEQCSELDMGGGYCFWHDQKYDKSGLALTEKLERYAQRGGLLKGLQLKRADLTGLNLVNHNGPHFDLSYSNFYRANMQNAHLYNTSIRNASLMKADLRDANLHCAKLEGTNLLGVKLVGARIDNMKLGHTLLQEDLARKAEKQKDSEKALDYFEQSEEIYRDLRNAAENQGLLEVSGKFNHKVLIMRRHQYPKWSRHRFASKFFDVLCGYGERPVNVIFFSMMLILLCAFGYFMFGVNFNGETIQFSATQNTKTNLMALVNSLYFSVVTFTTLGYGDITPLGYSRLIAAFEAFCGSFSLALFVVVFVKKMTR</sequence>
<feature type="domain" description="Potassium channel" evidence="2">
    <location>
        <begin position="238"/>
        <end position="324"/>
    </location>
</feature>
<feature type="transmembrane region" description="Helical" evidence="1">
    <location>
        <begin position="300"/>
        <end position="320"/>
    </location>
</feature>
<dbReference type="AlphaFoldDB" id="A0A0A7EFF4"/>
<keyword evidence="1" id="KW-1133">Transmembrane helix</keyword>
<dbReference type="Gene3D" id="2.160.20.80">
    <property type="entry name" value="E3 ubiquitin-protein ligase SopA"/>
    <property type="match status" value="1"/>
</dbReference>
<keyword evidence="4" id="KW-1185">Reference proteome</keyword>
<dbReference type="SUPFAM" id="SSF141571">
    <property type="entry name" value="Pentapeptide repeat-like"/>
    <property type="match status" value="1"/>
</dbReference>
<dbReference type="InterPro" id="IPR001646">
    <property type="entry name" value="5peptide_repeat"/>
</dbReference>
<dbReference type="Proteomes" id="UP000030341">
    <property type="component" value="Chromosome 1"/>
</dbReference>
<dbReference type="PANTHER" id="PTHR14136:SF17">
    <property type="entry name" value="BTB_POZ DOMAIN-CONTAINING PROTEIN KCTD9"/>
    <property type="match status" value="1"/>
</dbReference>
<evidence type="ECO:0000256" key="1">
    <source>
        <dbReference type="SAM" id="Phobius"/>
    </source>
</evidence>
<name>A0A0A7EFF4_9GAMM</name>
<reference evidence="3 4" key="1">
    <citation type="submission" date="2014-11" db="EMBL/GenBank/DDBJ databases">
        <title>Complete Genome Sequence of Pseudoalteromonas sp. Strain OCN003 Isolated from Kaneohe Bay, Oahu, Hawaii.</title>
        <authorList>
            <person name="Beurmann S."/>
            <person name="Videau P."/>
            <person name="Ushijima B."/>
            <person name="Smith A.M."/>
            <person name="Aeby G.S."/>
            <person name="Callahan S.M."/>
            <person name="Belcaid M."/>
        </authorList>
    </citation>
    <scope>NUCLEOTIDE SEQUENCE [LARGE SCALE GENOMIC DNA]</scope>
    <source>
        <strain evidence="3 4">OCN003</strain>
    </source>
</reference>
<dbReference type="STRING" id="1348114.OM33_09735"/>
<dbReference type="Pfam" id="PF07885">
    <property type="entry name" value="Ion_trans_2"/>
    <property type="match status" value="1"/>
</dbReference>
<dbReference type="eggNOG" id="COG1357">
    <property type="taxonomic scope" value="Bacteria"/>
</dbReference>
<protein>
    <submittedName>
        <fullName evidence="3">Kef-type K+ transport system, NAD-binding component</fullName>
    </submittedName>
</protein>
<keyword evidence="1" id="KW-0812">Transmembrane</keyword>
<feature type="transmembrane region" description="Helical" evidence="1">
    <location>
        <begin position="230"/>
        <end position="248"/>
    </location>
</feature>
<dbReference type="InterPro" id="IPR013099">
    <property type="entry name" value="K_chnl_dom"/>
</dbReference>
<dbReference type="KEGG" id="pseo:OM33_09735"/>